<organism evidence="3">
    <name type="scientific">Pseudomonas saudimassiliensis</name>
    <dbReference type="NCBI Taxonomy" id="1461581"/>
    <lineage>
        <taxon>Bacteria</taxon>
        <taxon>Pseudomonadati</taxon>
        <taxon>Pseudomonadota</taxon>
        <taxon>Gammaproteobacteria</taxon>
        <taxon>Pseudomonadales</taxon>
        <taxon>Pseudomonadaceae</taxon>
        <taxon>Pseudomonas</taxon>
    </lineage>
</organism>
<name>A0A078MF65_9PSED</name>
<dbReference type="RefSeq" id="WP_082050038.1">
    <property type="nucleotide sequence ID" value="NZ_LK391969.1"/>
</dbReference>
<evidence type="ECO:0000256" key="1">
    <source>
        <dbReference type="SAM" id="MobiDB-lite"/>
    </source>
</evidence>
<gene>
    <name evidence="3" type="ORF">BN1049_02359</name>
</gene>
<sequence>MLPSQEDPQGPAPGVGGARVGGCNEVSSQGSDDALHARIDLVSVVGPRVRLELRTDHSETLVQAELSKHRFRELGLLQGGDAWIRPVSSRVFLDDSELQAI</sequence>
<evidence type="ECO:0000259" key="2">
    <source>
        <dbReference type="Pfam" id="PF12857"/>
    </source>
</evidence>
<dbReference type="EMBL" id="LM997413">
    <property type="protein sequence ID" value="CEA05953.1"/>
    <property type="molecule type" value="Genomic_DNA"/>
</dbReference>
<feature type="domain" description="TOBE-like" evidence="2">
    <location>
        <begin position="31"/>
        <end position="86"/>
    </location>
</feature>
<dbReference type="EMBL" id="LK391969">
    <property type="protein sequence ID" value="CEF27410.1"/>
    <property type="molecule type" value="Genomic_DNA"/>
</dbReference>
<reference evidence="3" key="1">
    <citation type="submission" date="2014-07" db="EMBL/GenBank/DDBJ databases">
        <authorList>
            <person name="Urmite Genomes Urmite Genomes"/>
        </authorList>
    </citation>
    <scope>NUCLEOTIDE SEQUENCE</scope>
    <source>
        <strain evidence="3">12M76_air</strain>
    </source>
</reference>
<dbReference type="InterPro" id="IPR024765">
    <property type="entry name" value="TOBE-like"/>
</dbReference>
<dbReference type="AlphaFoldDB" id="A0A078MF65"/>
<dbReference type="PATRIC" id="fig|1461581.3.peg.2326"/>
<feature type="region of interest" description="Disordered" evidence="1">
    <location>
        <begin position="1"/>
        <end position="31"/>
    </location>
</feature>
<proteinExistence type="predicted"/>
<dbReference type="OrthoDB" id="9980747at2"/>
<evidence type="ECO:0000313" key="3">
    <source>
        <dbReference type="EMBL" id="CEA05953.1"/>
    </source>
</evidence>
<accession>A0A078MF65</accession>
<dbReference type="Pfam" id="PF12857">
    <property type="entry name" value="TOBE_3"/>
    <property type="match status" value="1"/>
</dbReference>
<protein>
    <submittedName>
        <fullName evidence="3">TOBE-like domain protein</fullName>
    </submittedName>
</protein>